<reference evidence="12 15" key="1">
    <citation type="submission" date="2016-10" db="EMBL/GenBank/DDBJ databases">
        <title>Evaluation of Human, Veterinary and Environmental Mycobacterium chelonae Isolates by Core Genome Phylogenomic Analysis, Targeted Gene Comparison, and Anti-microbial Susceptibility Patterns: A Tale of Mistaken Identities.</title>
        <authorList>
            <person name="Fogelson S.B."/>
            <person name="Camus A.C."/>
            <person name="Lorenz W."/>
            <person name="Vasireddy R."/>
            <person name="Vasireddy S."/>
            <person name="Smith T."/>
            <person name="Brown-Elliott B.A."/>
            <person name="Wallace R.J.Jr."/>
            <person name="Hasan N.A."/>
            <person name="Reischl U."/>
            <person name="Sanchez S."/>
        </authorList>
    </citation>
    <scope>NUCLEOTIDE SEQUENCE [LARGE SCALE GENOMIC DNA]</scope>
    <source>
        <strain evidence="12 15">1559</strain>
    </source>
</reference>
<evidence type="ECO:0000256" key="9">
    <source>
        <dbReference type="ARBA" id="ARBA00023264"/>
    </source>
</evidence>
<dbReference type="GeneID" id="57166744"/>
<keyword evidence="5 11" id="KW-0472">Membrane</keyword>
<dbReference type="InterPro" id="IPR003817">
    <property type="entry name" value="PS_Dcarbxylase"/>
</dbReference>
<dbReference type="OrthoDB" id="9790893at2"/>
<reference evidence="16 17" key="3">
    <citation type="journal article" date="2019" name="Sci. Rep.">
        <title>Extended insight into the Mycobacterium chelonae-abscessus complex through whole genome sequencing of Mycobacterium salmoniphilum outbreak and Mycobacterium salmoniphilum-like strains.</title>
        <authorList>
            <person name="Behra P.R.K."/>
            <person name="Das S."/>
            <person name="Pettersson B.M.F."/>
            <person name="Shirreff L."/>
            <person name="DuCote T."/>
            <person name="Jacobsson K.G."/>
            <person name="Ennis D.G."/>
            <person name="Kirsebom L.A."/>
        </authorList>
    </citation>
    <scope>NUCLEOTIDE SEQUENCE [LARGE SCALE GENOMIC DNA]</scope>
    <source>
        <strain evidence="14 16">CCUG 63697</strain>
        <strain evidence="13 17">DSM 45524</strain>
    </source>
</reference>
<evidence type="ECO:0000256" key="2">
    <source>
        <dbReference type="ARBA" id="ARBA00022516"/>
    </source>
</evidence>
<dbReference type="GO" id="GO:0004609">
    <property type="term" value="F:phosphatidylserine decarboxylase activity"/>
    <property type="evidence" value="ECO:0007669"/>
    <property type="project" value="UniProtKB-UniRule"/>
</dbReference>
<keyword evidence="16" id="KW-1185">Reference proteome</keyword>
<evidence type="ECO:0000313" key="16">
    <source>
        <dbReference type="Proteomes" id="UP000295165"/>
    </source>
</evidence>
<feature type="modified residue" description="Pyruvic acid (Ser); by autocatalysis" evidence="11">
    <location>
        <position position="206"/>
    </location>
</feature>
<dbReference type="AlphaFoldDB" id="A0A1S1L0M9"/>
<evidence type="ECO:0000313" key="13">
    <source>
        <dbReference type="EMBL" id="TDH18595.1"/>
    </source>
</evidence>
<dbReference type="InterPro" id="IPR033175">
    <property type="entry name" value="PSD-A"/>
</dbReference>
<evidence type="ECO:0000256" key="6">
    <source>
        <dbReference type="ARBA" id="ARBA00023145"/>
    </source>
</evidence>
<comment type="subcellular location">
    <subcellularLocation>
        <location evidence="11">Cell membrane</location>
        <topology evidence="11">Peripheral membrane protein</topology>
    </subcellularLocation>
</comment>
<comment type="catalytic activity">
    <reaction evidence="11">
        <text>a 1,2-diacyl-sn-glycero-3-phospho-L-serine + H(+) = a 1,2-diacyl-sn-glycero-3-phosphoethanolamine + CO2</text>
        <dbReference type="Rhea" id="RHEA:20828"/>
        <dbReference type="ChEBI" id="CHEBI:15378"/>
        <dbReference type="ChEBI" id="CHEBI:16526"/>
        <dbReference type="ChEBI" id="CHEBI:57262"/>
        <dbReference type="ChEBI" id="CHEBI:64612"/>
        <dbReference type="EC" id="4.1.1.65"/>
    </reaction>
</comment>
<proteinExistence type="inferred from homology"/>
<dbReference type="PANTHER" id="PTHR35809:SF1">
    <property type="entry name" value="ARCHAETIDYLSERINE DECARBOXYLASE PROENZYME-RELATED"/>
    <property type="match status" value="1"/>
</dbReference>
<dbReference type="Proteomes" id="UP000295627">
    <property type="component" value="Unassembled WGS sequence"/>
</dbReference>
<keyword evidence="9 11" id="KW-1208">Phospholipid metabolism</keyword>
<dbReference type="EMBL" id="PECC01000021">
    <property type="protein sequence ID" value="TDZ53256.1"/>
    <property type="molecule type" value="Genomic_DNA"/>
</dbReference>
<dbReference type="EMBL" id="MLIK01000019">
    <property type="protein sequence ID" value="OHU20709.1"/>
    <property type="molecule type" value="Genomic_DNA"/>
</dbReference>
<keyword evidence="7 11" id="KW-0594">Phospholipid biosynthesis</keyword>
<reference evidence="13" key="2">
    <citation type="submission" date="2018-12" db="EMBL/GenBank/DDBJ databases">
        <authorList>
            <person name="Behra P.R.K."/>
            <person name="Das S."/>
            <person name="Pettersson B.M.F."/>
            <person name="Shirreff L."/>
            <person name="Ducote T."/>
            <person name="Jacobsson K.-G."/>
            <person name="Ennis D.G."/>
            <person name="Kirsebom L.A."/>
        </authorList>
    </citation>
    <scope>NUCLEOTIDE SEQUENCE</scope>
    <source>
        <strain evidence="13">DSM 45524</strain>
    </source>
</reference>
<comment type="cofactor">
    <cofactor evidence="11">
        <name>pyruvate</name>
        <dbReference type="ChEBI" id="CHEBI:15361"/>
    </cofactor>
    <text evidence="11">Binds 1 pyruvoyl group covalently per subunit.</text>
</comment>
<protein>
    <recommendedName>
        <fullName evidence="11">Phosphatidylserine decarboxylase proenzyme</fullName>
        <ecNumber evidence="11">4.1.1.65</ecNumber>
    </recommendedName>
    <component>
        <recommendedName>
            <fullName evidence="11">Phosphatidylserine decarboxylase alpha chain</fullName>
        </recommendedName>
    </component>
    <component>
        <recommendedName>
            <fullName evidence="11">Phosphatidylserine decarboxylase beta chain</fullName>
        </recommendedName>
    </component>
</protein>
<accession>A0A1S1L0M9</accession>
<evidence type="ECO:0000313" key="14">
    <source>
        <dbReference type="EMBL" id="TDZ53256.1"/>
    </source>
</evidence>
<evidence type="ECO:0000256" key="10">
    <source>
        <dbReference type="ARBA" id="ARBA00023317"/>
    </source>
</evidence>
<evidence type="ECO:0000256" key="4">
    <source>
        <dbReference type="ARBA" id="ARBA00023098"/>
    </source>
</evidence>
<feature type="site" description="Cleavage (non-hydrolytic); by autocatalysis" evidence="11">
    <location>
        <begin position="205"/>
        <end position="206"/>
    </location>
</feature>
<comment type="function">
    <text evidence="11">Catalyzes the formation of phosphatidylethanolamine (PtdEtn) from phosphatidylserine (PtdSer).</text>
</comment>
<dbReference type="GO" id="GO:0006646">
    <property type="term" value="P:phosphatidylethanolamine biosynthetic process"/>
    <property type="evidence" value="ECO:0007669"/>
    <property type="project" value="UniProtKB-UniRule"/>
</dbReference>
<keyword evidence="4 11" id="KW-0443">Lipid metabolism</keyword>
<dbReference type="HAMAP" id="MF_00664">
    <property type="entry name" value="PS_decarb_PSD_A"/>
    <property type="match status" value="1"/>
</dbReference>
<dbReference type="RefSeq" id="WP_070937186.1">
    <property type="nucleotide sequence ID" value="NZ_MAFQ01000006.1"/>
</dbReference>
<dbReference type="GO" id="GO:0005886">
    <property type="term" value="C:plasma membrane"/>
    <property type="evidence" value="ECO:0007669"/>
    <property type="project" value="UniProtKB-SubCell"/>
</dbReference>
<comment type="subunit">
    <text evidence="11">Heterodimer of a large membrane-associated beta subunit and a small pyruvoyl-containing alpha subunit.</text>
</comment>
<feature type="active site" description="Schiff-base intermediate with substrate; via pyruvic acid" evidence="11">
    <location>
        <position position="206"/>
    </location>
</feature>
<organism evidence="12 15">
    <name type="scientific">Mycobacteroides franklinii</name>
    <dbReference type="NCBI Taxonomy" id="948102"/>
    <lineage>
        <taxon>Bacteria</taxon>
        <taxon>Bacillati</taxon>
        <taxon>Actinomycetota</taxon>
        <taxon>Actinomycetes</taxon>
        <taxon>Mycobacteriales</taxon>
        <taxon>Mycobacteriaceae</taxon>
        <taxon>Mycobacteroides</taxon>
    </lineage>
</organism>
<comment type="caution">
    <text evidence="12">The sequence shown here is derived from an EMBL/GenBank/DDBJ whole genome shotgun (WGS) entry which is preliminary data.</text>
</comment>
<keyword evidence="2 11" id="KW-0444">Lipid biosynthesis</keyword>
<comment type="similarity">
    <text evidence="11">Belongs to the phosphatidylserine decarboxylase family. PSD-A subfamily.</text>
</comment>
<comment type="pathway">
    <text evidence="11">Phospholipid metabolism; phosphatidylethanolamine biosynthesis; phosphatidylethanolamine from CDP-diacylglycerol: step 2/2.</text>
</comment>
<feature type="chain" id="PRO_5034561919" description="Phosphatidylserine decarboxylase alpha chain" evidence="11">
    <location>
        <begin position="206"/>
        <end position="243"/>
    </location>
</feature>
<evidence type="ECO:0000313" key="17">
    <source>
        <dbReference type="Proteomes" id="UP000295627"/>
    </source>
</evidence>
<keyword evidence="6 11" id="KW-0865">Zymogen</keyword>
<sequence length="243" mass="25663">MARRPRPVGSEPDSGIPHIVELFRSTIPPIHPAGLPFIAGGLGLAGLGFKNRWVRGTGLALAGACAGFFRHPPRVPPNRSDVVVAAADGQVCLVDRAVPPPELGLPAEPLPRISIFLSVFDVHVQRVPVAGEATAVIHRGGQFLSADRAEASVANERNSVQIRTRTGHDVIVVQIAGLIARRIICHAKVGDQLSIGDTYGLIRFGSRVDTYLPEGSKILVQQGQRAVGAETVLAELPSSADNA</sequence>
<evidence type="ECO:0000256" key="5">
    <source>
        <dbReference type="ARBA" id="ARBA00023136"/>
    </source>
</evidence>
<dbReference type="Proteomes" id="UP000179616">
    <property type="component" value="Unassembled WGS sequence"/>
</dbReference>
<evidence type="ECO:0000256" key="3">
    <source>
        <dbReference type="ARBA" id="ARBA00022793"/>
    </source>
</evidence>
<evidence type="ECO:0000256" key="1">
    <source>
        <dbReference type="ARBA" id="ARBA00022475"/>
    </source>
</evidence>
<keyword evidence="10 11" id="KW-0670">Pyruvate</keyword>
<dbReference type="UniPathway" id="UPA00558">
    <property type="reaction ID" value="UER00616"/>
</dbReference>
<evidence type="ECO:0000256" key="11">
    <source>
        <dbReference type="HAMAP-Rule" id="MF_00664"/>
    </source>
</evidence>
<dbReference type="NCBIfam" id="NF003679">
    <property type="entry name" value="PRK05305.1-3"/>
    <property type="match status" value="1"/>
</dbReference>
<dbReference type="EMBL" id="RXLR01000019">
    <property type="protein sequence ID" value="TDH18595.1"/>
    <property type="molecule type" value="Genomic_DNA"/>
</dbReference>
<comment type="PTM">
    <text evidence="11">Is synthesized initially as an inactive proenzyme. Formation of the active enzyme involves a self-maturation process in which the active site pyruvoyl group is generated from an internal serine residue via an autocatalytic post-translational modification. Two non-identical subunits are generated from the proenzyme in this reaction, and the pyruvate is formed at the N-terminus of the alpha chain, which is derived from the carboxyl end of the proenzyme. The post-translation cleavage follows an unusual pathway, termed non-hydrolytic serinolysis, in which the side chain hydroxyl group of the serine supplies its oxygen atom to form the C-terminus of the beta chain, while the remainder of the serine residue undergoes an oxidative deamination to produce ammonia and the pyruvoyl prosthetic group on the alpha chain.</text>
</comment>
<keyword evidence="1 11" id="KW-1003">Cell membrane</keyword>
<keyword evidence="3 11" id="KW-0210">Decarboxylase</keyword>
<name>A0A1S1L0M9_9MYCO</name>
<evidence type="ECO:0000256" key="8">
    <source>
        <dbReference type="ARBA" id="ARBA00023239"/>
    </source>
</evidence>
<dbReference type="Proteomes" id="UP000295165">
    <property type="component" value="Unassembled WGS sequence"/>
</dbReference>
<evidence type="ECO:0000313" key="15">
    <source>
        <dbReference type="Proteomes" id="UP000179616"/>
    </source>
</evidence>
<dbReference type="STRING" id="948102.BKG76_08000"/>
<evidence type="ECO:0000256" key="7">
    <source>
        <dbReference type="ARBA" id="ARBA00023209"/>
    </source>
</evidence>
<evidence type="ECO:0000313" key="12">
    <source>
        <dbReference type="EMBL" id="OHU20709.1"/>
    </source>
</evidence>
<keyword evidence="8 11" id="KW-0456">Lyase</keyword>
<dbReference type="EC" id="4.1.1.65" evidence="11"/>
<feature type="chain" id="PRO_5034561918" description="Phosphatidylserine decarboxylase beta chain" evidence="11">
    <location>
        <begin position="1"/>
        <end position="205"/>
    </location>
</feature>
<gene>
    <name evidence="11" type="primary">psd</name>
    <name evidence="12" type="ORF">BKG76_08000</name>
    <name evidence="14" type="ORF">CCUG63697_00295</name>
    <name evidence="13" type="ORF">EJ571_18410</name>
</gene>
<dbReference type="PANTHER" id="PTHR35809">
    <property type="entry name" value="ARCHAETIDYLSERINE DECARBOXYLASE PROENZYME-RELATED"/>
    <property type="match status" value="1"/>
</dbReference>
<dbReference type="Pfam" id="PF02666">
    <property type="entry name" value="PS_Dcarbxylase"/>
    <property type="match status" value="1"/>
</dbReference>